<gene>
    <name evidence="7" type="ORF">VU01_10139</name>
</gene>
<dbReference type="SMART" id="SM00965">
    <property type="entry name" value="STN"/>
    <property type="match status" value="1"/>
</dbReference>
<keyword evidence="1" id="KW-0813">Transport</keyword>
<feature type="region of interest" description="Disordered" evidence="4">
    <location>
        <begin position="159"/>
        <end position="229"/>
    </location>
</feature>
<feature type="compositionally biased region" description="Basic and acidic residues" evidence="4">
    <location>
        <begin position="217"/>
        <end position="229"/>
    </location>
</feature>
<evidence type="ECO:0000256" key="3">
    <source>
        <dbReference type="ARBA" id="ARBA00023237"/>
    </source>
</evidence>
<name>A0A444JH63_9BACT</name>
<feature type="chain" id="PRO_5019386420" evidence="5">
    <location>
        <begin position="39"/>
        <end position="358"/>
    </location>
</feature>
<dbReference type="EMBL" id="MTKS01000013">
    <property type="protein sequence ID" value="RWX52423.1"/>
    <property type="molecule type" value="Genomic_DNA"/>
</dbReference>
<comment type="caution">
    <text evidence="7">The sequence shown here is derived from an EMBL/GenBank/DDBJ whole genome shotgun (WGS) entry which is preliminary data.</text>
</comment>
<dbReference type="PANTHER" id="PTHR30604:SF1">
    <property type="entry name" value="DNA UTILIZATION PROTEIN HOFQ"/>
    <property type="match status" value="1"/>
</dbReference>
<feature type="region of interest" description="Disordered" evidence="4">
    <location>
        <begin position="336"/>
        <end position="358"/>
    </location>
</feature>
<evidence type="ECO:0000259" key="6">
    <source>
        <dbReference type="SMART" id="SM00965"/>
    </source>
</evidence>
<dbReference type="AlphaFoldDB" id="A0A444JH63"/>
<protein>
    <submittedName>
        <fullName evidence="7">AMIN domain-containing protein</fullName>
    </submittedName>
</protein>
<accession>A0A444JH63</accession>
<keyword evidence="3" id="KW-0998">Cell outer membrane</keyword>
<evidence type="ECO:0000256" key="2">
    <source>
        <dbReference type="ARBA" id="ARBA00023136"/>
    </source>
</evidence>
<dbReference type="Proteomes" id="UP000288892">
    <property type="component" value="Unassembled WGS sequence"/>
</dbReference>
<proteinExistence type="predicted"/>
<dbReference type="Gene3D" id="3.30.1370.130">
    <property type="match status" value="1"/>
</dbReference>
<evidence type="ECO:0000313" key="8">
    <source>
        <dbReference type="Proteomes" id="UP000288892"/>
    </source>
</evidence>
<organism evidence="7 8">
    <name type="scientific">Candidatus Electrothrix marina</name>
    <dbReference type="NCBI Taxonomy" id="1859130"/>
    <lineage>
        <taxon>Bacteria</taxon>
        <taxon>Pseudomonadati</taxon>
        <taxon>Thermodesulfobacteriota</taxon>
        <taxon>Desulfobulbia</taxon>
        <taxon>Desulfobulbales</taxon>
        <taxon>Desulfobulbaceae</taxon>
        <taxon>Candidatus Electrothrix</taxon>
    </lineage>
</organism>
<evidence type="ECO:0000256" key="5">
    <source>
        <dbReference type="SAM" id="SignalP"/>
    </source>
</evidence>
<feature type="domain" description="Secretin/TonB short N-terminal" evidence="6">
    <location>
        <begin position="257"/>
        <end position="305"/>
    </location>
</feature>
<keyword evidence="8" id="KW-1185">Reference proteome</keyword>
<sequence>MPHFFSTNQQQGRRNRSCCFIYCVMLFILLSVSMPALAAEESPSHEQILINGLSAAPVGKNLEISAHCSGKADYIPIELTKPSKIVIDIADAAIASGAELVLSPESYGVGVASKLIRDVSPELVRVEFSFAKKYNYTLKWNENDLVLTLENFFTEEQVSSGKKSDSPSSAADEKQPTGVSSLSEPKEGGVEQETIDKHLPDMTDVLSSVAGAGTTGSEDKSGGKEDSKIGDTETISVDFYKIDLHNVFRMLREITGKNIVIAGGVSGNLTLALTDVPWQFALDIILNLKDLAKMERDNTIVIYPKDKEFFWPKQEDEGIDIKVDNDIIDDQKKKGITYTGERDLPPEQLEAKKVDSQR</sequence>
<evidence type="ECO:0000313" key="7">
    <source>
        <dbReference type="EMBL" id="RWX52423.1"/>
    </source>
</evidence>
<evidence type="ECO:0000256" key="1">
    <source>
        <dbReference type="ARBA" id="ARBA00022448"/>
    </source>
</evidence>
<feature type="compositionally biased region" description="Basic and acidic residues" evidence="4">
    <location>
        <begin position="184"/>
        <end position="201"/>
    </location>
</feature>
<keyword evidence="5" id="KW-0732">Signal</keyword>
<feature type="compositionally biased region" description="Basic and acidic residues" evidence="4">
    <location>
        <begin position="340"/>
        <end position="358"/>
    </location>
</feature>
<keyword evidence="2" id="KW-0472">Membrane</keyword>
<dbReference type="GO" id="GO:0019867">
    <property type="term" value="C:outer membrane"/>
    <property type="evidence" value="ECO:0007669"/>
    <property type="project" value="InterPro"/>
</dbReference>
<dbReference type="InterPro" id="IPR051808">
    <property type="entry name" value="Type_IV_pilus_biogenesis"/>
</dbReference>
<feature type="signal peptide" evidence="5">
    <location>
        <begin position="1"/>
        <end position="38"/>
    </location>
</feature>
<dbReference type="InterPro" id="IPR011662">
    <property type="entry name" value="Secretin/TonB_short_N"/>
</dbReference>
<dbReference type="PANTHER" id="PTHR30604">
    <property type="entry name" value="PROTEIN TRANSPORT PROTEIN HOFQ"/>
    <property type="match status" value="1"/>
</dbReference>
<evidence type="ECO:0000256" key="4">
    <source>
        <dbReference type="SAM" id="MobiDB-lite"/>
    </source>
</evidence>
<reference evidence="7 8" key="1">
    <citation type="submission" date="2017-01" db="EMBL/GenBank/DDBJ databases">
        <title>The cable genome- insights into the physiology and evolution of filamentous bacteria capable of sulfide oxidation via long distance electron transfer.</title>
        <authorList>
            <person name="Schreiber L."/>
            <person name="Bjerg J.T."/>
            <person name="Boggild A."/>
            <person name="Van De Vossenberg J."/>
            <person name="Meysman F."/>
            <person name="Nielsen L.P."/>
            <person name="Schramm A."/>
            <person name="Kjeldsen K.U."/>
        </authorList>
    </citation>
    <scope>NUCLEOTIDE SEQUENCE [LARGE SCALE GENOMIC DNA]</scope>
    <source>
        <strain evidence="7">A5</strain>
    </source>
</reference>